<reference evidence="3" key="1">
    <citation type="submission" date="2021-10" db="EMBL/GenBank/DDBJ databases">
        <title>Tropical sea cucumber genome reveals ecological adaptation and Cuvierian tubules defense mechanism.</title>
        <authorList>
            <person name="Chen T."/>
        </authorList>
    </citation>
    <scope>NUCLEOTIDE SEQUENCE</scope>
    <source>
        <strain evidence="3">Nanhai2018</strain>
        <tissue evidence="3">Muscle</tissue>
    </source>
</reference>
<keyword evidence="3" id="KW-0808">Transferase</keyword>
<dbReference type="EMBL" id="JAIZAY010000003">
    <property type="protein sequence ID" value="KAJ8045348.1"/>
    <property type="molecule type" value="Genomic_DNA"/>
</dbReference>
<dbReference type="Proteomes" id="UP001152320">
    <property type="component" value="Chromosome 3"/>
</dbReference>
<evidence type="ECO:0000256" key="1">
    <source>
        <dbReference type="SAM" id="MobiDB-lite"/>
    </source>
</evidence>
<proteinExistence type="predicted"/>
<comment type="caution">
    <text evidence="3">The sequence shown here is derived from an EMBL/GenBank/DDBJ whole genome shotgun (WGS) entry which is preliminary data.</text>
</comment>
<feature type="domain" description="SET" evidence="2">
    <location>
        <begin position="24"/>
        <end position="138"/>
    </location>
</feature>
<feature type="region of interest" description="Disordered" evidence="1">
    <location>
        <begin position="1"/>
        <end position="27"/>
    </location>
</feature>
<feature type="region of interest" description="Disordered" evidence="1">
    <location>
        <begin position="859"/>
        <end position="888"/>
    </location>
</feature>
<dbReference type="PROSITE" id="PS50280">
    <property type="entry name" value="SET"/>
    <property type="match status" value="1"/>
</dbReference>
<accession>A0A9Q1CHF7</accession>
<name>A0A9Q1CHF7_HOLLE</name>
<evidence type="ECO:0000313" key="3">
    <source>
        <dbReference type="EMBL" id="KAJ8045348.1"/>
    </source>
</evidence>
<dbReference type="SUPFAM" id="SSF82199">
    <property type="entry name" value="SET domain"/>
    <property type="match status" value="1"/>
</dbReference>
<dbReference type="GO" id="GO:0032259">
    <property type="term" value="P:methylation"/>
    <property type="evidence" value="ECO:0007669"/>
    <property type="project" value="UniProtKB-KW"/>
</dbReference>
<dbReference type="OrthoDB" id="10055248at2759"/>
<dbReference type="Pfam" id="PF00856">
    <property type="entry name" value="SET"/>
    <property type="match status" value="1"/>
</dbReference>
<feature type="region of interest" description="Disordered" evidence="1">
    <location>
        <begin position="149"/>
        <end position="172"/>
    </location>
</feature>
<keyword evidence="3" id="KW-0489">Methyltransferase</keyword>
<feature type="compositionally biased region" description="Acidic residues" evidence="1">
    <location>
        <begin position="859"/>
        <end position="871"/>
    </location>
</feature>
<dbReference type="AlphaFoldDB" id="A0A9Q1CHF7"/>
<dbReference type="PANTHER" id="PTHR33480:SF1">
    <property type="entry name" value="TYR RECOMBINASE DOMAIN-CONTAINING PROTEIN"/>
    <property type="match status" value="1"/>
</dbReference>
<organism evidence="3 4">
    <name type="scientific">Holothuria leucospilota</name>
    <name type="common">Black long sea cucumber</name>
    <name type="synonym">Mertensiothuria leucospilota</name>
    <dbReference type="NCBI Taxonomy" id="206669"/>
    <lineage>
        <taxon>Eukaryota</taxon>
        <taxon>Metazoa</taxon>
        <taxon>Echinodermata</taxon>
        <taxon>Eleutherozoa</taxon>
        <taxon>Echinozoa</taxon>
        <taxon>Holothuroidea</taxon>
        <taxon>Aspidochirotacea</taxon>
        <taxon>Aspidochirotida</taxon>
        <taxon>Holothuriidae</taxon>
        <taxon>Holothuria</taxon>
    </lineage>
</organism>
<feature type="compositionally biased region" description="Basic residues" evidence="1">
    <location>
        <begin position="878"/>
        <end position="888"/>
    </location>
</feature>
<dbReference type="Gene3D" id="2.170.270.10">
    <property type="entry name" value="SET domain"/>
    <property type="match status" value="1"/>
</dbReference>
<keyword evidence="4" id="KW-1185">Reference proteome</keyword>
<dbReference type="InterPro" id="IPR046341">
    <property type="entry name" value="SET_dom_sf"/>
</dbReference>
<evidence type="ECO:0000259" key="2">
    <source>
        <dbReference type="PROSITE" id="PS50280"/>
    </source>
</evidence>
<gene>
    <name evidence="3" type="ORF">HOLleu_08340</name>
</gene>
<dbReference type="PANTHER" id="PTHR33480">
    <property type="entry name" value="SET DOMAIN-CONTAINING PROTEIN-RELATED"/>
    <property type="match status" value="1"/>
</dbReference>
<sequence>MITRSKTPRSPSPLDWVRKGQDPPGTRVGHVSDEIGKGVFAEKNFQKGEFLFEYPGHLKSADSTSSLNEQTYIFYFMCNGSHLCIDATDSSGIGKYANDDWKDPNAVVKLVHLEKIPKLLIFARKNIITNEEIRYDYGQKMATWRLKGSESDDDMDYSPANDSCDSDASLTPDRDALAPIAEEEFVSDSEGSEKSVEFPIRRIACLSNLTLEEEEEHQEEISSDSEPDEEEIIREFNHTSVFIRKITTSSTTKTGKMKKCSRVYNSRHCCPFCKKLFTNFSQHVLGKKHEEEPAVIEIASIKVLRTDSPQEKADKEKQRKRLLTILRNRGDNEHNNNVMAKKKGEIILGRRPIEGDDGYFSIDEYGPCPMCLEWLKVQVIPRHQSTCVADKGKIHKITKGNLLIQSAVLCGRLQCGASDVMVKEVYPIMRDDEIGKVAKSDPLITALGNQWMRRNLGNKLMRKHYVSAAMRLSSRLLIQLRSMVTPPTGISMDDYLDPKFFTDVARAALKVARQDALDEENLGAPSNAIKLSFDIKRLTNIKLAKAIQDGDQNARQKAKDFLELMAIDWSTKLERITLEERKNVEKKPLPLPNDVMKLSKHLRKEALECNLKDDSYNNFRNVVIVALACLISYNRRRPGEVQAMRVKTYQARKSGADDVSSALLGELTKFEERLLMEQDVVEIRGKCGKFVPVIVPDYAKPLLEFLTNSEVRRNAGISSNNPYVFANNRSGIIRGGYAMQVQTEAAALEKPERVRATNMRRFLATMSQGLNITPQQQQWLIDHMGHTLNIHRVHYRCTSDLIERVDIAKLLILMDAGLTSRFKGKKLEDIQLEELIDGARYNDEPCDTEVAVEEEVLPDLPVQDDDDDDESTLIHQSGQRKTKKKRNVGKRHAWTESELDEVRELFSAFFKMDKTPGEGVLRKKMEVSKKKGGLIWKLPLKSIKAKISWMRLKKT</sequence>
<dbReference type="SMART" id="SM00317">
    <property type="entry name" value="SET"/>
    <property type="match status" value="1"/>
</dbReference>
<protein>
    <submittedName>
        <fullName evidence="3">N-lysine methyltransferase KMT5A-B</fullName>
    </submittedName>
</protein>
<feature type="compositionally biased region" description="Polar residues" evidence="1">
    <location>
        <begin position="160"/>
        <end position="169"/>
    </location>
</feature>
<dbReference type="GO" id="GO:0008168">
    <property type="term" value="F:methyltransferase activity"/>
    <property type="evidence" value="ECO:0007669"/>
    <property type="project" value="UniProtKB-KW"/>
</dbReference>
<dbReference type="InterPro" id="IPR001214">
    <property type="entry name" value="SET_dom"/>
</dbReference>
<evidence type="ECO:0000313" key="4">
    <source>
        <dbReference type="Proteomes" id="UP001152320"/>
    </source>
</evidence>